<name>A0A8J8NXV9_HALGN</name>
<dbReference type="PROSITE" id="PS00518">
    <property type="entry name" value="ZF_RING_1"/>
    <property type="match status" value="1"/>
</dbReference>
<evidence type="ECO:0000256" key="2">
    <source>
        <dbReference type="ARBA" id="ARBA00022771"/>
    </source>
</evidence>
<dbReference type="InterPro" id="IPR001841">
    <property type="entry name" value="Znf_RING"/>
</dbReference>
<dbReference type="Pfam" id="PF13445">
    <property type="entry name" value="zf-RING_UBOX"/>
    <property type="match status" value="1"/>
</dbReference>
<feature type="region of interest" description="Disordered" evidence="6">
    <location>
        <begin position="16"/>
        <end position="176"/>
    </location>
</feature>
<dbReference type="GO" id="GO:0008270">
    <property type="term" value="F:zinc ion binding"/>
    <property type="evidence" value="ECO:0007669"/>
    <property type="project" value="UniProtKB-KW"/>
</dbReference>
<evidence type="ECO:0000256" key="6">
    <source>
        <dbReference type="SAM" id="MobiDB-lite"/>
    </source>
</evidence>
<evidence type="ECO:0000313" key="8">
    <source>
        <dbReference type="EMBL" id="TNV83558.1"/>
    </source>
</evidence>
<keyword evidence="2 4" id="KW-0863">Zinc-finger</keyword>
<dbReference type="InterPro" id="IPR017907">
    <property type="entry name" value="Znf_RING_CS"/>
</dbReference>
<keyword evidence="5" id="KW-0175">Coiled coil</keyword>
<comment type="caution">
    <text evidence="8">The sequence shown here is derived from an EMBL/GenBank/DDBJ whole genome shotgun (WGS) entry which is preliminary data.</text>
</comment>
<feature type="compositionally biased region" description="Low complexity" evidence="6">
    <location>
        <begin position="16"/>
        <end position="49"/>
    </location>
</feature>
<feature type="coiled-coil region" evidence="5">
    <location>
        <begin position="359"/>
        <end position="392"/>
    </location>
</feature>
<dbReference type="InterPro" id="IPR027370">
    <property type="entry name" value="Znf-RING_euk"/>
</dbReference>
<dbReference type="OrthoDB" id="6105938at2759"/>
<dbReference type="AlphaFoldDB" id="A0A8J8NXV9"/>
<dbReference type="PANTHER" id="PTHR47156">
    <property type="entry name" value="PROTEIN CBG20824"/>
    <property type="match status" value="1"/>
</dbReference>
<dbReference type="InterPro" id="IPR013083">
    <property type="entry name" value="Znf_RING/FYVE/PHD"/>
</dbReference>
<dbReference type="SMART" id="SM00184">
    <property type="entry name" value="RING"/>
    <property type="match status" value="1"/>
</dbReference>
<organism evidence="8 9">
    <name type="scientific">Halteria grandinella</name>
    <dbReference type="NCBI Taxonomy" id="5974"/>
    <lineage>
        <taxon>Eukaryota</taxon>
        <taxon>Sar</taxon>
        <taxon>Alveolata</taxon>
        <taxon>Ciliophora</taxon>
        <taxon>Intramacronucleata</taxon>
        <taxon>Spirotrichea</taxon>
        <taxon>Stichotrichia</taxon>
        <taxon>Sporadotrichida</taxon>
        <taxon>Halteriidae</taxon>
        <taxon>Halteria</taxon>
    </lineage>
</organism>
<accession>A0A8J8NXV9</accession>
<feature type="compositionally biased region" description="Polar residues" evidence="6">
    <location>
        <begin position="141"/>
        <end position="165"/>
    </location>
</feature>
<feature type="compositionally biased region" description="Low complexity" evidence="6">
    <location>
        <begin position="79"/>
        <end position="96"/>
    </location>
</feature>
<evidence type="ECO:0000256" key="5">
    <source>
        <dbReference type="SAM" id="Coils"/>
    </source>
</evidence>
<feature type="compositionally biased region" description="Polar residues" evidence="6">
    <location>
        <begin position="212"/>
        <end position="225"/>
    </location>
</feature>
<evidence type="ECO:0000313" key="9">
    <source>
        <dbReference type="Proteomes" id="UP000785679"/>
    </source>
</evidence>
<evidence type="ECO:0000256" key="3">
    <source>
        <dbReference type="ARBA" id="ARBA00022833"/>
    </source>
</evidence>
<reference evidence="8" key="1">
    <citation type="submission" date="2019-06" db="EMBL/GenBank/DDBJ databases">
        <authorList>
            <person name="Zheng W."/>
        </authorList>
    </citation>
    <scope>NUCLEOTIDE SEQUENCE</scope>
    <source>
        <strain evidence="8">QDHG01</strain>
    </source>
</reference>
<feature type="compositionally biased region" description="Low complexity" evidence="6">
    <location>
        <begin position="58"/>
        <end position="68"/>
    </location>
</feature>
<dbReference type="Proteomes" id="UP000785679">
    <property type="component" value="Unassembled WGS sequence"/>
</dbReference>
<dbReference type="SUPFAM" id="SSF57850">
    <property type="entry name" value="RING/U-box"/>
    <property type="match status" value="1"/>
</dbReference>
<keyword evidence="1" id="KW-0479">Metal-binding</keyword>
<gene>
    <name evidence="8" type="ORF">FGO68_gene12948</name>
</gene>
<dbReference type="PROSITE" id="PS50089">
    <property type="entry name" value="ZF_RING_2"/>
    <property type="match status" value="1"/>
</dbReference>
<feature type="region of interest" description="Disordered" evidence="6">
    <location>
        <begin position="192"/>
        <end position="225"/>
    </location>
</feature>
<dbReference type="PANTHER" id="PTHR47156:SF10">
    <property type="entry name" value="E3 UBIQUITIN-PROTEIN LIGASE TRIM-21-RELATED"/>
    <property type="match status" value="1"/>
</dbReference>
<protein>
    <recommendedName>
        <fullName evidence="7">RING-type domain-containing protein</fullName>
    </recommendedName>
</protein>
<proteinExistence type="predicted"/>
<keyword evidence="9" id="KW-1185">Reference proteome</keyword>
<keyword evidence="3" id="KW-0862">Zinc</keyword>
<evidence type="ECO:0000256" key="4">
    <source>
        <dbReference type="PROSITE-ProRule" id="PRU00175"/>
    </source>
</evidence>
<dbReference type="Gene3D" id="3.30.40.10">
    <property type="entry name" value="Zinc/RING finger domain, C3HC4 (zinc finger)"/>
    <property type="match status" value="1"/>
</dbReference>
<evidence type="ECO:0000256" key="1">
    <source>
        <dbReference type="ARBA" id="ARBA00022723"/>
    </source>
</evidence>
<evidence type="ECO:0000259" key="7">
    <source>
        <dbReference type="PROSITE" id="PS50089"/>
    </source>
</evidence>
<feature type="domain" description="RING-type" evidence="7">
    <location>
        <begin position="290"/>
        <end position="334"/>
    </location>
</feature>
<feature type="compositionally biased region" description="Polar residues" evidence="6">
    <location>
        <begin position="103"/>
        <end position="123"/>
    </location>
</feature>
<sequence length="586" mass="65071">MIPLLSNIHANNLNRANAQSNNNSTNHYNQGPGRNQYGNQYGGMNMQGNSYNGSQNRQHQQALLQQSQHGGGAHRNDGSSSSYQTESEHSSNSSISVERRAPANNSRQRQSNPRQGQNRQNADGVSPHDAPRHGHSHNHGRQPTNQISRPTIQRPTSSDRNQVVSRNPRHPVTSHPAAATVAAIALSTSHTRPYSGNVINANVNGRGGAGGQTNSRSPSTNAVSRAIQRQVSNTTRNLNADVQRPHQHSGSNNQSPAARHVREHKFSMPLIQVNTTAIKRPFFSSKLYMCQICLEGFDTDTQLPMSLNCGHTICLECLSNMMRGTTLIKCPFDNKQYRYEGGVKYIGKNFSLITLIEDEERQEKEIARQKGEEKALIEKIKELQELEEYQKQKLLKVTEQIPIFSSQILAAQQYQQLKLQEQSASKYFNCANQSLGSPLAGPPSQVIQQSPHQLLGEQNELSATSAIIGHSASANNINQLIGNAGPNMRSPIGGQVEMLEHYMRESMICIENAIAKAKLAKESVQMKADIQLNQLKIHLLQIQTSQQQDGSLQKVLTDTKELIEQQSRLIQLGIYDQTIRDLYKLL</sequence>
<dbReference type="InterPro" id="IPR052667">
    <property type="entry name" value="E3_ubiquitin-ligase_RING"/>
</dbReference>
<dbReference type="EMBL" id="RRYP01003713">
    <property type="protein sequence ID" value="TNV83558.1"/>
    <property type="molecule type" value="Genomic_DNA"/>
</dbReference>